<evidence type="ECO:0000259" key="3">
    <source>
        <dbReference type="PROSITE" id="PS51781"/>
    </source>
</evidence>
<sequence length="595" mass="66768">MGNFGFVIVGVIALDIFIWVWLIISDKKTLTHYDFLPRTKESLDAEVRDAIVKIDTNNSSHCRYCGAEIAPGNKYCGICGKSQFPKQSKYFSSGHKGTIKQVNQWLAENPNVKNVTMNVELGKGIGAFTYRSVITSIELQYEIDKECNPYQYAVVEVKRHSGWYTFDANKAVNKWKENNPAAQVVCERSTIWERNGSAHNAQIYMLIKSKEKQEGVDGNTSKVNYKRNKKWLIVLCVLIALAVGGITYVSSLPRFTGTGSTDGLILSVDQPFSRIMKINYQNTAANDFSLGWVDKSAEVVAVTDKGEYSGKIVGAFGNDSKLKHGKKGFFLAIFKDIDGNVEQLNFNGILYLKDDGLPEHNTGFGNMSDKEAQVQLLITHNNGDASTNLLSENPDTETAENQNTEVATEESKQQYKVTTGGTRLNIRKEPRADAEVVQKLEYGTVCEASGNKSENGSWIEVIIPESAQTGWASAQYLTEIPVEQSINVGGQEMSVDEAEDGNSEQVPEKSQSEEVNQVQQMQEWMQSEEGQRAQQQMQEWMQSEEGQQAQQQMQEWMQSEEGRQAQQQMQEWMQSEEGQQAQQQVQDMLNSMMNQ</sequence>
<dbReference type="Proteomes" id="UP000284024">
    <property type="component" value="Unassembled WGS sequence"/>
</dbReference>
<dbReference type="EMBL" id="QROE01000001">
    <property type="protein sequence ID" value="RHK98004.1"/>
    <property type="molecule type" value="Genomic_DNA"/>
</dbReference>
<evidence type="ECO:0000313" key="4">
    <source>
        <dbReference type="EMBL" id="RHH21032.1"/>
    </source>
</evidence>
<feature type="transmembrane region" description="Helical" evidence="2">
    <location>
        <begin position="6"/>
        <end position="24"/>
    </location>
</feature>
<dbReference type="AlphaFoldDB" id="A0A414W5H3"/>
<dbReference type="InterPro" id="IPR003646">
    <property type="entry name" value="SH3-like_bac-type"/>
</dbReference>
<gene>
    <name evidence="5" type="ORF">DW040_01490</name>
    <name evidence="4" type="ORF">DW222_00930</name>
</gene>
<evidence type="ECO:0000313" key="7">
    <source>
        <dbReference type="Proteomes" id="UP000284267"/>
    </source>
</evidence>
<keyword evidence="2" id="KW-0812">Transmembrane</keyword>
<feature type="compositionally biased region" description="Low complexity" evidence="1">
    <location>
        <begin position="532"/>
        <end position="586"/>
    </location>
</feature>
<dbReference type="PROSITE" id="PS51781">
    <property type="entry name" value="SH3B"/>
    <property type="match status" value="1"/>
</dbReference>
<accession>A0A414W5H3</accession>
<name>A0A414W5H3_9FIRM</name>
<keyword evidence="2" id="KW-0472">Membrane</keyword>
<dbReference type="Proteomes" id="UP000284267">
    <property type="component" value="Unassembled WGS sequence"/>
</dbReference>
<comment type="caution">
    <text evidence="4">The sequence shown here is derived from an EMBL/GenBank/DDBJ whole genome shotgun (WGS) entry which is preliminary data.</text>
</comment>
<keyword evidence="2" id="KW-1133">Transmembrane helix</keyword>
<dbReference type="Pfam" id="PF08239">
    <property type="entry name" value="SH3_3"/>
    <property type="match status" value="1"/>
</dbReference>
<feature type="domain" description="SH3b" evidence="3">
    <location>
        <begin position="413"/>
        <end position="481"/>
    </location>
</feature>
<evidence type="ECO:0000313" key="6">
    <source>
        <dbReference type="Proteomes" id="UP000284024"/>
    </source>
</evidence>
<protein>
    <recommendedName>
        <fullName evidence="3">SH3b domain-containing protein</fullName>
    </recommendedName>
</protein>
<feature type="region of interest" description="Disordered" evidence="1">
    <location>
        <begin position="384"/>
        <end position="412"/>
    </location>
</feature>
<evidence type="ECO:0000256" key="2">
    <source>
        <dbReference type="SAM" id="Phobius"/>
    </source>
</evidence>
<dbReference type="RefSeq" id="WP_118235409.1">
    <property type="nucleotide sequence ID" value="NZ_CABJDZ010000001.1"/>
</dbReference>
<feature type="compositionally biased region" description="Polar residues" evidence="1">
    <location>
        <begin position="384"/>
        <end position="393"/>
    </location>
</feature>
<proteinExistence type="predicted"/>
<evidence type="ECO:0000313" key="5">
    <source>
        <dbReference type="EMBL" id="RHK98004.1"/>
    </source>
</evidence>
<dbReference type="Gene3D" id="2.30.30.40">
    <property type="entry name" value="SH3 Domains"/>
    <property type="match status" value="1"/>
</dbReference>
<evidence type="ECO:0000256" key="1">
    <source>
        <dbReference type="SAM" id="MobiDB-lite"/>
    </source>
</evidence>
<feature type="compositionally biased region" description="Polar residues" evidence="1">
    <location>
        <begin position="513"/>
        <end position="525"/>
    </location>
</feature>
<organism evidence="4 6">
    <name type="scientific">Blautia obeum</name>
    <dbReference type="NCBI Taxonomy" id="40520"/>
    <lineage>
        <taxon>Bacteria</taxon>
        <taxon>Bacillati</taxon>
        <taxon>Bacillota</taxon>
        <taxon>Clostridia</taxon>
        <taxon>Lachnospirales</taxon>
        <taxon>Lachnospiraceae</taxon>
        <taxon>Blautia</taxon>
    </lineage>
</organism>
<dbReference type="EMBL" id="QRJH01000001">
    <property type="protein sequence ID" value="RHH21032.1"/>
    <property type="molecule type" value="Genomic_DNA"/>
</dbReference>
<feature type="region of interest" description="Disordered" evidence="1">
    <location>
        <begin position="495"/>
        <end position="595"/>
    </location>
</feature>
<feature type="transmembrane region" description="Helical" evidence="2">
    <location>
        <begin position="231"/>
        <end position="250"/>
    </location>
</feature>
<reference evidence="6 7" key="1">
    <citation type="submission" date="2018-08" db="EMBL/GenBank/DDBJ databases">
        <title>A genome reference for cultivated species of the human gut microbiota.</title>
        <authorList>
            <person name="Zou Y."/>
            <person name="Xue W."/>
            <person name="Luo G."/>
        </authorList>
    </citation>
    <scope>NUCLEOTIDE SEQUENCE [LARGE SCALE GENOMIC DNA]</scope>
    <source>
        <strain evidence="5 7">AF39-4</strain>
        <strain evidence="4 6">AM18-2AC</strain>
    </source>
</reference>